<evidence type="ECO:0000256" key="3">
    <source>
        <dbReference type="ARBA" id="ARBA00023125"/>
    </source>
</evidence>
<feature type="domain" description="HTH araC/xylS-type" evidence="6">
    <location>
        <begin position="194"/>
        <end position="292"/>
    </location>
</feature>
<name>A0A1A9RYH1_9NEIS</name>
<dbReference type="RefSeq" id="WP_067592428.1">
    <property type="nucleotide sequence ID" value="NZ_LXSL01000018.1"/>
</dbReference>
<dbReference type="InterPro" id="IPR018062">
    <property type="entry name" value="HTH_AraC-typ_CS"/>
</dbReference>
<dbReference type="Pfam" id="PF12833">
    <property type="entry name" value="HTH_18"/>
    <property type="match status" value="1"/>
</dbReference>
<dbReference type="GO" id="GO:0043565">
    <property type="term" value="F:sequence-specific DNA binding"/>
    <property type="evidence" value="ECO:0007669"/>
    <property type="project" value="InterPro"/>
</dbReference>
<evidence type="ECO:0000259" key="6">
    <source>
        <dbReference type="PROSITE" id="PS01124"/>
    </source>
</evidence>
<proteinExistence type="predicted"/>
<dbReference type="InterPro" id="IPR032783">
    <property type="entry name" value="AraC_lig"/>
</dbReference>
<keyword evidence="2" id="KW-0805">Transcription regulation</keyword>
<dbReference type="OrthoDB" id="9789899at2"/>
<keyword evidence="4" id="KW-0010">Activator</keyword>
<dbReference type="PANTHER" id="PTHR46796">
    <property type="entry name" value="HTH-TYPE TRANSCRIPTIONAL ACTIVATOR RHAS-RELATED"/>
    <property type="match status" value="1"/>
</dbReference>
<dbReference type="InterPro" id="IPR050204">
    <property type="entry name" value="AraC_XylS_family_regulators"/>
</dbReference>
<dbReference type="Pfam" id="PF12852">
    <property type="entry name" value="Cupin_6"/>
    <property type="match status" value="1"/>
</dbReference>
<dbReference type="PROSITE" id="PS00041">
    <property type="entry name" value="HTH_ARAC_FAMILY_1"/>
    <property type="match status" value="1"/>
</dbReference>
<dbReference type="PANTHER" id="PTHR46796:SF13">
    <property type="entry name" value="HTH-TYPE TRANSCRIPTIONAL ACTIVATOR RHAS"/>
    <property type="match status" value="1"/>
</dbReference>
<dbReference type="SUPFAM" id="SSF46689">
    <property type="entry name" value="Homeodomain-like"/>
    <property type="match status" value="2"/>
</dbReference>
<keyword evidence="1" id="KW-0963">Cytoplasm</keyword>
<dbReference type="PROSITE" id="PS01124">
    <property type="entry name" value="HTH_ARAC_FAMILY_2"/>
    <property type="match status" value="1"/>
</dbReference>
<comment type="caution">
    <text evidence="7">The sequence shown here is derived from an EMBL/GenBank/DDBJ whole genome shotgun (WGS) entry which is preliminary data.</text>
</comment>
<evidence type="ECO:0000313" key="7">
    <source>
        <dbReference type="EMBL" id="OAM28426.1"/>
    </source>
</evidence>
<dbReference type="SMART" id="SM00342">
    <property type="entry name" value="HTH_ARAC"/>
    <property type="match status" value="1"/>
</dbReference>
<dbReference type="EMBL" id="LXSL01000018">
    <property type="protein sequence ID" value="OAM28426.1"/>
    <property type="molecule type" value="Genomic_DNA"/>
</dbReference>
<accession>A0A1A9RYH1</accession>
<evidence type="ECO:0000256" key="2">
    <source>
        <dbReference type="ARBA" id="ARBA00023015"/>
    </source>
</evidence>
<dbReference type="InterPro" id="IPR018060">
    <property type="entry name" value="HTH_AraC"/>
</dbReference>
<dbReference type="PRINTS" id="PR00032">
    <property type="entry name" value="HTHARAC"/>
</dbReference>
<evidence type="ECO:0000256" key="1">
    <source>
        <dbReference type="ARBA" id="ARBA00022490"/>
    </source>
</evidence>
<protein>
    <recommendedName>
        <fullName evidence="6">HTH araC/xylS-type domain-containing protein</fullName>
    </recommendedName>
</protein>
<dbReference type="AlphaFoldDB" id="A0A1A9RYH1"/>
<keyword evidence="8" id="KW-1185">Reference proteome</keyword>
<evidence type="ECO:0000256" key="5">
    <source>
        <dbReference type="ARBA" id="ARBA00023163"/>
    </source>
</evidence>
<evidence type="ECO:0000256" key="4">
    <source>
        <dbReference type="ARBA" id="ARBA00023159"/>
    </source>
</evidence>
<dbReference type="GO" id="GO:0003700">
    <property type="term" value="F:DNA-binding transcription factor activity"/>
    <property type="evidence" value="ECO:0007669"/>
    <property type="project" value="InterPro"/>
</dbReference>
<dbReference type="SUPFAM" id="SSF51215">
    <property type="entry name" value="Regulatory protein AraC"/>
    <property type="match status" value="1"/>
</dbReference>
<dbReference type="InterPro" id="IPR020449">
    <property type="entry name" value="Tscrpt_reg_AraC-type_HTH"/>
</dbReference>
<dbReference type="InterPro" id="IPR009057">
    <property type="entry name" value="Homeodomain-like_sf"/>
</dbReference>
<gene>
    <name evidence="7" type="ORF">A7P95_05560</name>
</gene>
<dbReference type="Gene3D" id="1.10.10.60">
    <property type="entry name" value="Homeodomain-like"/>
    <property type="match status" value="2"/>
</dbReference>
<evidence type="ECO:0000313" key="8">
    <source>
        <dbReference type="Proteomes" id="UP000077885"/>
    </source>
</evidence>
<sequence length="297" mass="32612">MDVLDKLMYLARLRGRIDVCCRLGGGFHLGHEGEPETARLHWVLSGGGWLRVGNGPAVALHSGDAVLLPHDAPHSIADSLEGLRQPPGSPHLSERGVFTIKDCGGNSLQLLCGQYRYTRHAALWLGMPEYLLLPLPEMRQVALTMLEEADGARYGSGTVVNALSQVMLVAVLRRYRQQSSDPSFLSQLADPRLNAVLQAVLVSPQEDWPVDRMAEVAKLSRAQLMRLFKAVVGVSPHRFVLSIRLQQAAVQLADSAGTVLRIALDNGFVSESHFNRAFKQYFGQTPKQYRVGANRSG</sequence>
<keyword evidence="5" id="KW-0804">Transcription</keyword>
<reference evidence="8" key="1">
    <citation type="submission" date="2016-05" db="EMBL/GenBank/DDBJ databases">
        <title>Draft genome of Corynebacterium afermentans subsp. afermentans LCDC 88199T.</title>
        <authorList>
            <person name="Bernier A.-M."/>
            <person name="Bernard K."/>
        </authorList>
    </citation>
    <scope>NUCLEOTIDE SEQUENCE [LARGE SCALE GENOMIC DNA]</scope>
    <source>
        <strain evidence="8">NML02-A-017</strain>
    </source>
</reference>
<dbReference type="InterPro" id="IPR037923">
    <property type="entry name" value="HTH-like"/>
</dbReference>
<dbReference type="Proteomes" id="UP000077885">
    <property type="component" value="Unassembled WGS sequence"/>
</dbReference>
<keyword evidence="3" id="KW-0238">DNA-binding</keyword>
<dbReference type="STRING" id="1795827.A7P95_05560"/>
<organism evidence="7 8">
    <name type="scientific">Eikenella longinqua</name>
    <dbReference type="NCBI Taxonomy" id="1795827"/>
    <lineage>
        <taxon>Bacteria</taxon>
        <taxon>Pseudomonadati</taxon>
        <taxon>Pseudomonadota</taxon>
        <taxon>Betaproteobacteria</taxon>
        <taxon>Neisseriales</taxon>
        <taxon>Neisseriaceae</taxon>
        <taxon>Eikenella</taxon>
    </lineage>
</organism>